<accession>A0A6J1EZ13</accession>
<protein>
    <submittedName>
        <fullName evidence="4">Uncharacterized protein LOC111437716</fullName>
    </submittedName>
</protein>
<sequence>MQGSSKVILGATLIMVVSLAFVLGLILVLLAELYCSLLLRRRRLRVAPPTTTSTTSSAHPVVAATNISQSLPSAAPRDNNRPAISLSSLYAHGVLSAPRNFLFPSVPCIKDNNVDVVEAKSRSTQLHRVIDIDAHESSLSPHRIGLISTPSRPPSPFISASPDLSVSKVCAQSKLSPAIACNDSSSIGSDHFMYISNPIYDNDAIRPSRGDTPFETPNSSPSRLETCGSSEEDEIVASPPSTLRSLPNTPPLTPMKKLPAEACSVTLRDATSLRNSGSDSNTNNGLSSSSSGSPCTSPSW</sequence>
<dbReference type="GeneID" id="111437716"/>
<gene>
    <name evidence="4" type="primary">LOC111437716</name>
</gene>
<organism evidence="3 4">
    <name type="scientific">Cucurbita moschata</name>
    <name type="common">Winter crookneck squash</name>
    <name type="synonym">Cucurbita pepo var. moschata</name>
    <dbReference type="NCBI Taxonomy" id="3662"/>
    <lineage>
        <taxon>Eukaryota</taxon>
        <taxon>Viridiplantae</taxon>
        <taxon>Streptophyta</taxon>
        <taxon>Embryophyta</taxon>
        <taxon>Tracheophyta</taxon>
        <taxon>Spermatophyta</taxon>
        <taxon>Magnoliopsida</taxon>
        <taxon>eudicotyledons</taxon>
        <taxon>Gunneridae</taxon>
        <taxon>Pentapetalae</taxon>
        <taxon>rosids</taxon>
        <taxon>fabids</taxon>
        <taxon>Cucurbitales</taxon>
        <taxon>Cucurbitaceae</taxon>
        <taxon>Cucurbiteae</taxon>
        <taxon>Cucurbita</taxon>
    </lineage>
</organism>
<keyword evidence="2" id="KW-1133">Transmembrane helix</keyword>
<feature type="region of interest" description="Disordered" evidence="1">
    <location>
        <begin position="204"/>
        <end position="300"/>
    </location>
</feature>
<feature type="transmembrane region" description="Helical" evidence="2">
    <location>
        <begin position="12"/>
        <end position="35"/>
    </location>
</feature>
<proteinExistence type="predicted"/>
<keyword evidence="2" id="KW-0812">Transmembrane</keyword>
<evidence type="ECO:0000256" key="1">
    <source>
        <dbReference type="SAM" id="MobiDB-lite"/>
    </source>
</evidence>
<dbReference type="KEGG" id="cmos:111437716"/>
<keyword evidence="2" id="KW-0472">Membrane</keyword>
<evidence type="ECO:0000313" key="4">
    <source>
        <dbReference type="RefSeq" id="XP_022931558.1"/>
    </source>
</evidence>
<keyword evidence="3" id="KW-1185">Reference proteome</keyword>
<reference evidence="4" key="1">
    <citation type="submission" date="2025-08" db="UniProtKB">
        <authorList>
            <consortium name="RefSeq"/>
        </authorList>
    </citation>
    <scope>IDENTIFICATION</scope>
    <source>
        <tissue evidence="4">Young leaves</tissue>
    </source>
</reference>
<feature type="compositionally biased region" description="Polar residues" evidence="1">
    <location>
        <begin position="215"/>
        <end position="229"/>
    </location>
</feature>
<name>A0A6J1EZ13_CUCMO</name>
<dbReference type="AlphaFoldDB" id="A0A6J1EZ13"/>
<dbReference type="RefSeq" id="XP_022931558.1">
    <property type="nucleotide sequence ID" value="XM_023075790.1"/>
</dbReference>
<feature type="compositionally biased region" description="Low complexity" evidence="1">
    <location>
        <begin position="275"/>
        <end position="300"/>
    </location>
</feature>
<dbReference type="Proteomes" id="UP000504609">
    <property type="component" value="Unplaced"/>
</dbReference>
<evidence type="ECO:0000313" key="3">
    <source>
        <dbReference type="Proteomes" id="UP000504609"/>
    </source>
</evidence>
<evidence type="ECO:0000256" key="2">
    <source>
        <dbReference type="SAM" id="Phobius"/>
    </source>
</evidence>